<feature type="binding site" evidence="5">
    <location>
        <position position="162"/>
    </location>
    <ligand>
        <name>Fe cation</name>
        <dbReference type="ChEBI" id="CHEBI:24875"/>
    </ligand>
</feature>
<dbReference type="GO" id="GO:0008901">
    <property type="term" value="F:ferredoxin hydrogenase activity"/>
    <property type="evidence" value="ECO:0007669"/>
    <property type="project" value="InterPro"/>
</dbReference>
<dbReference type="SUPFAM" id="SSF143243">
    <property type="entry name" value="Nqo5-like"/>
    <property type="match status" value="1"/>
</dbReference>
<accession>A0A7W8MTG8</accession>
<dbReference type="PANTHER" id="PTHR43485">
    <property type="entry name" value="HYDROGENASE-4 COMPONENT G"/>
    <property type="match status" value="1"/>
</dbReference>
<keyword evidence="2" id="KW-0813">Transport</keyword>
<comment type="cofactor">
    <cofactor evidence="5">
        <name>Ni(2+)</name>
        <dbReference type="ChEBI" id="CHEBI:49786"/>
    </cofactor>
</comment>
<evidence type="ECO:0000256" key="4">
    <source>
        <dbReference type="ARBA" id="ARBA00023027"/>
    </source>
</evidence>
<sequence>MFSFDRFRHFLTVKTLINPLDPTFPSVAVQLPAANWYEREVKDLLGLRPQGHPDPRPLVLHGDWPEDLHPLRKDFPLDQHAPRVQSREAFMRYDSEDVTEIPVGPIHAGIIEPGHFRFGAVGDTILHLDARLFFTHRGLEKASEGMPVQKALFLAERICGVCALSHSIAFAQAIERAGNVTIPPRADYLRTLFLELERLYNHIGDVGNICAGFGFAVGISQGARLKEELQQLNERITGHRYLRGVVSLGGMRADVTEQEREDIYQTLQYVKKEFKELVDLLLTHDIAINRMATTGILRLEHANDLEVVGVAARASGRSVDIRRDQPYAAYDRVHFHVPVYKEGDVLARIRVRIDEVFESFSIIKQLLQQLLDGDIRTNIPNLTPYRSAMGWCESPRGETVHWVMIGPNQTVYRYRVRSATYSNWPAVPLAVKGNIVPDFPLINKSFELCYACCDR</sequence>
<evidence type="ECO:0000259" key="6">
    <source>
        <dbReference type="Pfam" id="PF00329"/>
    </source>
</evidence>
<dbReference type="EMBL" id="JACHEP010000001">
    <property type="protein sequence ID" value="MBB5323129.1"/>
    <property type="molecule type" value="Genomic_DNA"/>
</dbReference>
<dbReference type="InterPro" id="IPR037232">
    <property type="entry name" value="NADH_quin_OxRdtase_su_C/D-like"/>
</dbReference>
<evidence type="ECO:0000256" key="2">
    <source>
        <dbReference type="ARBA" id="ARBA00022448"/>
    </source>
</evidence>
<dbReference type="GO" id="GO:0016151">
    <property type="term" value="F:nickel cation binding"/>
    <property type="evidence" value="ECO:0007669"/>
    <property type="project" value="InterPro"/>
</dbReference>
<dbReference type="InterPro" id="IPR018194">
    <property type="entry name" value="Ni-dep_hyd_lsu_Ni_BS"/>
</dbReference>
<organism evidence="8 9">
    <name type="scientific">Anoxybacteroides tepidamans</name>
    <dbReference type="NCBI Taxonomy" id="265948"/>
    <lineage>
        <taxon>Bacteria</taxon>
        <taxon>Bacillati</taxon>
        <taxon>Bacillota</taxon>
        <taxon>Bacilli</taxon>
        <taxon>Bacillales</taxon>
        <taxon>Anoxybacillaceae</taxon>
        <taxon>Anoxybacteroides</taxon>
    </lineage>
</organism>
<comment type="cofactor">
    <cofactor evidence="5">
        <name>Fe cation</name>
        <dbReference type="ChEBI" id="CHEBI:24875"/>
    </cofactor>
</comment>
<name>A0A7W8MTG8_9BACL</name>
<dbReference type="PROSITE" id="PS00507">
    <property type="entry name" value="NI_HGENASE_L_1"/>
    <property type="match status" value="1"/>
</dbReference>
<dbReference type="Pfam" id="PF00329">
    <property type="entry name" value="Complex1_30kDa"/>
    <property type="match status" value="1"/>
</dbReference>
<dbReference type="InterPro" id="IPR001268">
    <property type="entry name" value="NADH_UbQ_OxRdtase_30kDa_su"/>
</dbReference>
<evidence type="ECO:0000256" key="1">
    <source>
        <dbReference type="ARBA" id="ARBA00004202"/>
    </source>
</evidence>
<dbReference type="InterPro" id="IPR029014">
    <property type="entry name" value="NiFe-Hase_large"/>
</dbReference>
<dbReference type="InterPro" id="IPR052197">
    <property type="entry name" value="ComplexI_49kDa-like"/>
</dbReference>
<dbReference type="GO" id="GO:0008137">
    <property type="term" value="F:NADH dehydrogenase (ubiquinone) activity"/>
    <property type="evidence" value="ECO:0007669"/>
    <property type="project" value="InterPro"/>
</dbReference>
<evidence type="ECO:0000256" key="3">
    <source>
        <dbReference type="ARBA" id="ARBA00023002"/>
    </source>
</evidence>
<dbReference type="Gene3D" id="3.30.460.80">
    <property type="entry name" value="NADH:ubiquinone oxidoreductase, 30kDa subunit"/>
    <property type="match status" value="1"/>
</dbReference>
<protein>
    <submittedName>
        <fullName evidence="8">Ni,Fe-hydrogenase III large subunit</fullName>
    </submittedName>
</protein>
<dbReference type="SUPFAM" id="SSF56762">
    <property type="entry name" value="HydB/Nqo4-like"/>
    <property type="match status" value="1"/>
</dbReference>
<dbReference type="InterPro" id="IPR020396">
    <property type="entry name" value="NADH_UbQ_OxRdtase_CS"/>
</dbReference>
<keyword evidence="5" id="KW-0408">Iron</keyword>
<dbReference type="InterPro" id="IPR001501">
    <property type="entry name" value="Ni-dep_hyd_lsu"/>
</dbReference>
<dbReference type="GO" id="GO:0005886">
    <property type="term" value="C:plasma membrane"/>
    <property type="evidence" value="ECO:0007669"/>
    <property type="project" value="UniProtKB-SubCell"/>
</dbReference>
<reference evidence="8 9" key="1">
    <citation type="submission" date="2020-08" db="EMBL/GenBank/DDBJ databases">
        <title>Genomic Encyclopedia of Type Strains, Phase IV (KMG-IV): sequencing the most valuable type-strain genomes for metagenomic binning, comparative biology and taxonomic classification.</title>
        <authorList>
            <person name="Goeker M."/>
        </authorList>
    </citation>
    <scope>NUCLEOTIDE SEQUENCE [LARGE SCALE GENOMIC DNA]</scope>
    <source>
        <strain evidence="8 9">DSM 16325</strain>
    </source>
</reference>
<dbReference type="PANTHER" id="PTHR43485:SF1">
    <property type="entry name" value="FORMATE HYDROGENLYASE SUBUNIT 5-RELATED"/>
    <property type="match status" value="1"/>
</dbReference>
<evidence type="ECO:0000313" key="9">
    <source>
        <dbReference type="Proteomes" id="UP000520011"/>
    </source>
</evidence>
<comment type="caution">
    <text evidence="8">The sequence shown here is derived from an EMBL/GenBank/DDBJ whole genome shotgun (WGS) entry which is preliminary data.</text>
</comment>
<evidence type="ECO:0000256" key="5">
    <source>
        <dbReference type="PIRSR" id="PIRSR601501-1"/>
    </source>
</evidence>
<dbReference type="Pfam" id="PF00374">
    <property type="entry name" value="NiFeSe_Hases"/>
    <property type="match status" value="1"/>
</dbReference>
<feature type="binding site" evidence="5">
    <location>
        <position position="140"/>
    </location>
    <ligand>
        <name>Mg(2+)</name>
        <dbReference type="ChEBI" id="CHEBI:18420"/>
    </ligand>
</feature>
<keyword evidence="5" id="KW-0479">Metal-binding</keyword>
<dbReference type="GO" id="GO:0048038">
    <property type="term" value="F:quinone binding"/>
    <property type="evidence" value="ECO:0007669"/>
    <property type="project" value="InterPro"/>
</dbReference>
<keyword evidence="3" id="KW-0560">Oxidoreductase</keyword>
<dbReference type="GO" id="GO:0016651">
    <property type="term" value="F:oxidoreductase activity, acting on NAD(P)H"/>
    <property type="evidence" value="ECO:0007669"/>
    <property type="project" value="InterPro"/>
</dbReference>
<dbReference type="GO" id="GO:0051287">
    <property type="term" value="F:NAD binding"/>
    <property type="evidence" value="ECO:0007669"/>
    <property type="project" value="InterPro"/>
</dbReference>
<dbReference type="Pfam" id="PF00346">
    <property type="entry name" value="Complex1_49kDa"/>
    <property type="match status" value="1"/>
</dbReference>
<gene>
    <name evidence="8" type="ORF">HNQ34_000206</name>
</gene>
<dbReference type="RefSeq" id="WP_312856074.1">
    <property type="nucleotide sequence ID" value="NZ_JACHEP010000001.1"/>
</dbReference>
<feature type="binding site" evidence="5">
    <location>
        <position position="159"/>
    </location>
    <ligand>
        <name>Ni(2+)</name>
        <dbReference type="ChEBI" id="CHEBI:49786"/>
    </ligand>
</feature>
<dbReference type="InterPro" id="IPR001135">
    <property type="entry name" value="NADH_Q_OxRdtase_suD"/>
</dbReference>
<dbReference type="Gene3D" id="1.10.645.10">
    <property type="entry name" value="Cytochrome-c3 Hydrogenase, chain B"/>
    <property type="match status" value="1"/>
</dbReference>
<keyword evidence="5" id="KW-0533">Nickel</keyword>
<comment type="subcellular location">
    <subcellularLocation>
        <location evidence="1">Cell membrane</location>
        <topology evidence="1">Peripheral membrane protein</topology>
    </subcellularLocation>
</comment>
<feature type="binding site" evidence="5">
    <location>
        <position position="452"/>
    </location>
    <ligand>
        <name>Fe cation</name>
        <dbReference type="ChEBI" id="CHEBI:24875"/>
    </ligand>
</feature>
<dbReference type="Proteomes" id="UP000520011">
    <property type="component" value="Unassembled WGS sequence"/>
</dbReference>
<keyword evidence="4" id="KW-0520">NAD</keyword>
<keyword evidence="5" id="KW-0460">Magnesium</keyword>
<feature type="binding site" evidence="5">
    <location>
        <position position="162"/>
    </location>
    <ligand>
        <name>Ni(2+)</name>
        <dbReference type="ChEBI" id="CHEBI:49786"/>
    </ligand>
</feature>
<evidence type="ECO:0000313" key="8">
    <source>
        <dbReference type="EMBL" id="MBB5323129.1"/>
    </source>
</evidence>
<keyword evidence="9" id="KW-1185">Reference proteome</keyword>
<dbReference type="AlphaFoldDB" id="A0A7W8MTG8"/>
<feature type="binding site" evidence="5">
    <location>
        <position position="416"/>
    </location>
    <ligand>
        <name>Mg(2+)</name>
        <dbReference type="ChEBI" id="CHEBI:18420"/>
    </ligand>
</feature>
<proteinExistence type="predicted"/>
<feature type="domain" description="NADH:ubiquinone oxidoreductase 30kDa subunit" evidence="6">
    <location>
        <begin position="8"/>
        <end position="79"/>
    </location>
</feature>
<evidence type="ECO:0000259" key="7">
    <source>
        <dbReference type="Pfam" id="PF00346"/>
    </source>
</evidence>
<dbReference type="PROSITE" id="PS00542">
    <property type="entry name" value="COMPLEX1_30K"/>
    <property type="match status" value="1"/>
</dbReference>
<feature type="binding site" evidence="5">
    <location>
        <position position="449"/>
    </location>
    <ligand>
        <name>Ni(2+)</name>
        <dbReference type="ChEBI" id="CHEBI:49786"/>
    </ligand>
</feature>
<feature type="domain" description="NADH-quinone oxidoreductase subunit D" evidence="7">
    <location>
        <begin position="222"/>
        <end position="384"/>
    </location>
</feature>